<keyword evidence="6" id="KW-0050">Antiport</keyword>
<evidence type="ECO:0000256" key="4">
    <source>
        <dbReference type="ARBA" id="ARBA00020268"/>
    </source>
</evidence>
<organism evidence="14 15">
    <name type="scientific">Candidatus Fimadaptatus faecigallinarum</name>
    <dbReference type="NCBI Taxonomy" id="2840814"/>
    <lineage>
        <taxon>Bacteria</taxon>
        <taxon>Bacillati</taxon>
        <taxon>Bacillota</taxon>
        <taxon>Clostridia</taxon>
        <taxon>Eubacteriales</taxon>
        <taxon>Candidatus Fimadaptatus</taxon>
    </lineage>
</organism>
<feature type="transmembrane region" description="Helical" evidence="13">
    <location>
        <begin position="391"/>
        <end position="412"/>
    </location>
</feature>
<sequence>MRRIFGDAEFFRGLVAVGLPVALQNLLTNSLTLVDSLMIGRLGESAVAAVGVAGQFSHLMFGFYWGICCGGTTFFAQYFGAHDERGIRRAYGLTLALVLAVGLMFGLAAVCAPELVMRMYTDEPEVQVLGVKYIRIVGLSYIMTTFSMALSCLMRSIEQVRLPLIASVASLCVNTLLNYVLIFGHMGAPALGVEGAAIASCVAAAVNLGVLLGAAFRGRSIACTGWRQMFAWPREFVAEYARKCAPIVANETFYGLALMTVNMVIGRQGEANMAAMTIFRTVEGLIYAFFRGLSSACTTMVGKRVGAGELERAVDYARWYARFTPLVAVAVSLMVLSVNRPLLALFDVGQGVRDMVVMMLWAYAVLAPFRYCDYVQVYAFRAGGESRMGMIFEIGGIWLITAPLTALCGLVWRLPFMWVYLATFVEEIVKLPIETHYLHTLKWLRPVTSEGRAALERLRGHVGAA</sequence>
<dbReference type="NCBIfam" id="TIGR00797">
    <property type="entry name" value="matE"/>
    <property type="match status" value="1"/>
</dbReference>
<keyword evidence="11 13" id="KW-0472">Membrane</keyword>
<keyword evidence="8 13" id="KW-0812">Transmembrane</keyword>
<keyword evidence="5" id="KW-0813">Transport</keyword>
<evidence type="ECO:0000256" key="12">
    <source>
        <dbReference type="ARBA" id="ARBA00031636"/>
    </source>
</evidence>
<reference evidence="14" key="2">
    <citation type="journal article" date="2021" name="PeerJ">
        <title>Extensive microbial diversity within the chicken gut microbiome revealed by metagenomics and culture.</title>
        <authorList>
            <person name="Gilroy R."/>
            <person name="Ravi A."/>
            <person name="Getino M."/>
            <person name="Pursley I."/>
            <person name="Horton D.L."/>
            <person name="Alikhan N.F."/>
            <person name="Baker D."/>
            <person name="Gharbi K."/>
            <person name="Hall N."/>
            <person name="Watson M."/>
            <person name="Adriaenssens E.M."/>
            <person name="Foster-Nyarko E."/>
            <person name="Jarju S."/>
            <person name="Secka A."/>
            <person name="Antonio M."/>
            <person name="Oren A."/>
            <person name="Chaudhuri R.R."/>
            <person name="La Ragione R."/>
            <person name="Hildebrand F."/>
            <person name="Pallen M.J."/>
        </authorList>
    </citation>
    <scope>NUCLEOTIDE SEQUENCE</scope>
    <source>
        <strain evidence="14">ChiSxjej2B14-8506</strain>
    </source>
</reference>
<dbReference type="InterPro" id="IPR002528">
    <property type="entry name" value="MATE_fam"/>
</dbReference>
<dbReference type="PANTHER" id="PTHR43298">
    <property type="entry name" value="MULTIDRUG RESISTANCE PROTEIN NORM-RELATED"/>
    <property type="match status" value="1"/>
</dbReference>
<dbReference type="PANTHER" id="PTHR43298:SF2">
    <property type="entry name" value="FMN_FAD EXPORTER YEEO-RELATED"/>
    <property type="match status" value="1"/>
</dbReference>
<dbReference type="GO" id="GO:0005886">
    <property type="term" value="C:plasma membrane"/>
    <property type="evidence" value="ECO:0007669"/>
    <property type="project" value="UniProtKB-SubCell"/>
</dbReference>
<accession>A0A9D1LQG9</accession>
<feature type="transmembrane region" description="Helical" evidence="13">
    <location>
        <begin position="91"/>
        <end position="110"/>
    </location>
</feature>
<dbReference type="AlphaFoldDB" id="A0A9D1LQG9"/>
<proteinExistence type="inferred from homology"/>
<evidence type="ECO:0000256" key="9">
    <source>
        <dbReference type="ARBA" id="ARBA00022989"/>
    </source>
</evidence>
<dbReference type="Proteomes" id="UP000824123">
    <property type="component" value="Unassembled WGS sequence"/>
</dbReference>
<evidence type="ECO:0000313" key="15">
    <source>
        <dbReference type="Proteomes" id="UP000824123"/>
    </source>
</evidence>
<evidence type="ECO:0000256" key="1">
    <source>
        <dbReference type="ARBA" id="ARBA00003408"/>
    </source>
</evidence>
<feature type="transmembrane region" description="Helical" evidence="13">
    <location>
        <begin position="196"/>
        <end position="216"/>
    </location>
</feature>
<dbReference type="Pfam" id="PF01554">
    <property type="entry name" value="MatE"/>
    <property type="match status" value="2"/>
</dbReference>
<comment type="subcellular location">
    <subcellularLocation>
        <location evidence="2">Cell membrane</location>
        <topology evidence="2">Multi-pass membrane protein</topology>
    </subcellularLocation>
</comment>
<evidence type="ECO:0000256" key="3">
    <source>
        <dbReference type="ARBA" id="ARBA00010199"/>
    </source>
</evidence>
<comment type="function">
    <text evidence="1">Multidrug efflux pump.</text>
</comment>
<name>A0A9D1LQG9_9FIRM</name>
<feature type="transmembrane region" description="Helical" evidence="13">
    <location>
        <begin position="319"/>
        <end position="338"/>
    </location>
</feature>
<evidence type="ECO:0000256" key="5">
    <source>
        <dbReference type="ARBA" id="ARBA00022448"/>
    </source>
</evidence>
<evidence type="ECO:0000256" key="7">
    <source>
        <dbReference type="ARBA" id="ARBA00022475"/>
    </source>
</evidence>
<dbReference type="GO" id="GO:0042910">
    <property type="term" value="F:xenobiotic transmembrane transporter activity"/>
    <property type="evidence" value="ECO:0007669"/>
    <property type="project" value="InterPro"/>
</dbReference>
<evidence type="ECO:0000256" key="10">
    <source>
        <dbReference type="ARBA" id="ARBA00023065"/>
    </source>
</evidence>
<dbReference type="InterPro" id="IPR048279">
    <property type="entry name" value="MdtK-like"/>
</dbReference>
<dbReference type="InterPro" id="IPR050222">
    <property type="entry name" value="MATE_MdtK"/>
</dbReference>
<comment type="similarity">
    <text evidence="3">Belongs to the multi antimicrobial extrusion (MATE) (TC 2.A.66.1) family.</text>
</comment>
<keyword evidence="10" id="KW-0406">Ion transport</keyword>
<keyword evidence="9 13" id="KW-1133">Transmembrane helix</keyword>
<feature type="transmembrane region" description="Helical" evidence="13">
    <location>
        <begin position="130"/>
        <end position="150"/>
    </location>
</feature>
<keyword evidence="7" id="KW-1003">Cell membrane</keyword>
<evidence type="ECO:0000256" key="6">
    <source>
        <dbReference type="ARBA" id="ARBA00022449"/>
    </source>
</evidence>
<evidence type="ECO:0000256" key="11">
    <source>
        <dbReference type="ARBA" id="ARBA00023136"/>
    </source>
</evidence>
<dbReference type="GO" id="GO:0015297">
    <property type="term" value="F:antiporter activity"/>
    <property type="evidence" value="ECO:0007669"/>
    <property type="project" value="UniProtKB-KW"/>
</dbReference>
<evidence type="ECO:0000256" key="2">
    <source>
        <dbReference type="ARBA" id="ARBA00004651"/>
    </source>
</evidence>
<reference evidence="14" key="1">
    <citation type="submission" date="2020-10" db="EMBL/GenBank/DDBJ databases">
        <authorList>
            <person name="Gilroy R."/>
        </authorList>
    </citation>
    <scope>NUCLEOTIDE SEQUENCE</scope>
    <source>
        <strain evidence="14">ChiSxjej2B14-8506</strain>
    </source>
</reference>
<feature type="transmembrane region" description="Helical" evidence="13">
    <location>
        <begin position="358"/>
        <end position="379"/>
    </location>
</feature>
<feature type="transmembrane region" description="Helical" evidence="13">
    <location>
        <begin position="162"/>
        <end position="184"/>
    </location>
</feature>
<comment type="caution">
    <text evidence="14">The sequence shown here is derived from an EMBL/GenBank/DDBJ whole genome shotgun (WGS) entry which is preliminary data.</text>
</comment>
<dbReference type="GO" id="GO:0006811">
    <property type="term" value="P:monoatomic ion transport"/>
    <property type="evidence" value="ECO:0007669"/>
    <property type="project" value="UniProtKB-KW"/>
</dbReference>
<evidence type="ECO:0000313" key="14">
    <source>
        <dbReference type="EMBL" id="HIU46165.1"/>
    </source>
</evidence>
<dbReference type="PIRSF" id="PIRSF006603">
    <property type="entry name" value="DinF"/>
    <property type="match status" value="1"/>
</dbReference>
<dbReference type="EMBL" id="DVNK01000024">
    <property type="protein sequence ID" value="HIU46165.1"/>
    <property type="molecule type" value="Genomic_DNA"/>
</dbReference>
<evidence type="ECO:0000256" key="8">
    <source>
        <dbReference type="ARBA" id="ARBA00022692"/>
    </source>
</evidence>
<gene>
    <name evidence="14" type="ORF">IAC59_02780</name>
</gene>
<feature type="transmembrane region" description="Helical" evidence="13">
    <location>
        <begin position="61"/>
        <end position="79"/>
    </location>
</feature>
<protein>
    <recommendedName>
        <fullName evidence="4">Probable multidrug resistance protein NorM</fullName>
    </recommendedName>
    <alternativeName>
        <fullName evidence="12">Multidrug-efflux transporter</fullName>
    </alternativeName>
</protein>
<evidence type="ECO:0000256" key="13">
    <source>
        <dbReference type="SAM" id="Phobius"/>
    </source>
</evidence>